<proteinExistence type="predicted"/>
<evidence type="ECO:0000256" key="2">
    <source>
        <dbReference type="SAM" id="SignalP"/>
    </source>
</evidence>
<evidence type="ECO:0000256" key="1">
    <source>
        <dbReference type="SAM" id="Phobius"/>
    </source>
</evidence>
<keyword evidence="1" id="KW-0812">Transmembrane</keyword>
<keyword evidence="1" id="KW-0472">Membrane</keyword>
<feature type="transmembrane region" description="Helical" evidence="1">
    <location>
        <begin position="189"/>
        <end position="208"/>
    </location>
</feature>
<gene>
    <name evidence="3" type="ORF">GCM10011360_32360</name>
</gene>
<sequence>MPRFFALLCGLLAATPASAITLGANAIVNGDAETGDLTGWTHDGIVATTSLTPTVPFGAYSFTSATGAITESMSQIIDLSGLAASIDAGNLAWEFSAQLQDRRVSTAIDDVQLSLRFLDGVGGFIGHMQFNDPENAVDQFNWNYVSGASFAPSSTRAVEVLVHFSRSAGASTDAYADEMSLVFRDISAVPLPGGLVLLGSALLGAGVVGRRQRG</sequence>
<keyword evidence="1" id="KW-1133">Transmembrane helix</keyword>
<reference evidence="4" key="1">
    <citation type="journal article" date="2019" name="Int. J. Syst. Evol. Microbiol.">
        <title>The Global Catalogue of Microorganisms (GCM) 10K type strain sequencing project: providing services to taxonomists for standard genome sequencing and annotation.</title>
        <authorList>
            <consortium name="The Broad Institute Genomics Platform"/>
            <consortium name="The Broad Institute Genome Sequencing Center for Infectious Disease"/>
            <person name="Wu L."/>
            <person name="Ma J."/>
        </authorList>
    </citation>
    <scope>NUCLEOTIDE SEQUENCE [LARGE SCALE GENOMIC DNA]</scope>
    <source>
        <strain evidence="4">CGMCC 1.12664</strain>
    </source>
</reference>
<dbReference type="AlphaFoldDB" id="A0A917EH04"/>
<protein>
    <recommendedName>
        <fullName evidence="5">VPLPA-CTERM protein sorting domain-containing protein</fullName>
    </recommendedName>
</protein>
<evidence type="ECO:0008006" key="5">
    <source>
        <dbReference type="Google" id="ProtNLM"/>
    </source>
</evidence>
<keyword evidence="4" id="KW-1185">Reference proteome</keyword>
<name>A0A917EH04_9RHOB</name>
<dbReference type="EMBL" id="BMFJ01000002">
    <property type="protein sequence ID" value="GGE42494.1"/>
    <property type="molecule type" value="Genomic_DNA"/>
</dbReference>
<dbReference type="RefSeq" id="WP_188478865.1">
    <property type="nucleotide sequence ID" value="NZ_BMFJ01000002.1"/>
</dbReference>
<dbReference type="Proteomes" id="UP000612855">
    <property type="component" value="Unassembled WGS sequence"/>
</dbReference>
<organism evidence="3 4">
    <name type="scientific">Primorskyibacter flagellatus</name>
    <dbReference type="NCBI Taxonomy" id="1387277"/>
    <lineage>
        <taxon>Bacteria</taxon>
        <taxon>Pseudomonadati</taxon>
        <taxon>Pseudomonadota</taxon>
        <taxon>Alphaproteobacteria</taxon>
        <taxon>Rhodobacterales</taxon>
        <taxon>Roseobacteraceae</taxon>
        <taxon>Primorskyibacter</taxon>
    </lineage>
</organism>
<keyword evidence="2" id="KW-0732">Signal</keyword>
<feature type="signal peptide" evidence="2">
    <location>
        <begin position="1"/>
        <end position="19"/>
    </location>
</feature>
<evidence type="ECO:0000313" key="4">
    <source>
        <dbReference type="Proteomes" id="UP000612855"/>
    </source>
</evidence>
<accession>A0A917EH04</accession>
<evidence type="ECO:0000313" key="3">
    <source>
        <dbReference type="EMBL" id="GGE42494.1"/>
    </source>
</evidence>
<comment type="caution">
    <text evidence="3">The sequence shown here is derived from an EMBL/GenBank/DDBJ whole genome shotgun (WGS) entry which is preliminary data.</text>
</comment>
<feature type="chain" id="PRO_5037161325" description="VPLPA-CTERM protein sorting domain-containing protein" evidence="2">
    <location>
        <begin position="20"/>
        <end position="214"/>
    </location>
</feature>
<dbReference type="Gene3D" id="2.60.120.260">
    <property type="entry name" value="Galactose-binding domain-like"/>
    <property type="match status" value="1"/>
</dbReference>